<dbReference type="InterPro" id="IPR003797">
    <property type="entry name" value="DegV"/>
</dbReference>
<dbReference type="Pfam" id="PF02645">
    <property type="entry name" value="DegV"/>
    <property type="match status" value="1"/>
</dbReference>
<reference evidence="2" key="1">
    <citation type="submission" date="2022-09" db="EMBL/GenBank/DDBJ databases">
        <title>Eubacterium sp. LFL-14 isolated from human feces.</title>
        <authorList>
            <person name="Liu F."/>
        </authorList>
    </citation>
    <scope>NUCLEOTIDE SEQUENCE</scope>
    <source>
        <strain evidence="2">LFL-14</strain>
    </source>
</reference>
<dbReference type="EMBL" id="JAODBU010000007">
    <property type="protein sequence ID" value="MCT7399090.1"/>
    <property type="molecule type" value="Genomic_DNA"/>
</dbReference>
<evidence type="ECO:0000256" key="1">
    <source>
        <dbReference type="ARBA" id="ARBA00023121"/>
    </source>
</evidence>
<dbReference type="Proteomes" id="UP001431199">
    <property type="component" value="Unassembled WGS sequence"/>
</dbReference>
<dbReference type="InterPro" id="IPR050270">
    <property type="entry name" value="DegV_domain_contain"/>
</dbReference>
<dbReference type="SUPFAM" id="SSF82549">
    <property type="entry name" value="DAK1/DegV-like"/>
    <property type="match status" value="1"/>
</dbReference>
<dbReference type="PANTHER" id="PTHR33434:SF2">
    <property type="entry name" value="FATTY ACID-BINDING PROTEIN TM_1468"/>
    <property type="match status" value="1"/>
</dbReference>
<dbReference type="PANTHER" id="PTHR33434">
    <property type="entry name" value="DEGV DOMAIN-CONTAINING PROTEIN DR_1986-RELATED"/>
    <property type="match status" value="1"/>
</dbReference>
<proteinExistence type="predicted"/>
<evidence type="ECO:0000313" key="2">
    <source>
        <dbReference type="EMBL" id="MCT7399090.1"/>
    </source>
</evidence>
<accession>A0ABT2M0N9</accession>
<keyword evidence="3" id="KW-1185">Reference proteome</keyword>
<dbReference type="InterPro" id="IPR043168">
    <property type="entry name" value="DegV_C"/>
</dbReference>
<dbReference type="PROSITE" id="PS51482">
    <property type="entry name" value="DEGV"/>
    <property type="match status" value="1"/>
</dbReference>
<comment type="caution">
    <text evidence="2">The sequence shown here is derived from an EMBL/GenBank/DDBJ whole genome shotgun (WGS) entry which is preliminary data.</text>
</comment>
<sequence>MKKTGILTDSHSGITQEEAKKLGIYVLPMPFYINDQCHYEGKDISREEFIELLKNDENVSTSQPSPEAVMNLWDEILKEYEELVYIPISSGLSGSCSTAMAMAQNDDYDGKVFVVDNGRVSTPMKQSVLDAIELLNEGCSAKEIKNRLEDAKGKMGIFVAVDDLKYLKKGGRISSSVALVGGMLKVKPILKFDIGTLDSFKNCRGLIKAKTVMIEEVKRIVTTDYAEDFEKGNVHILAASSADEEETKKWVNEIQEAFPGIKVLWDYLPMGITCHIGPGGLGIGYSVRP</sequence>
<organism evidence="2 3">
    <name type="scientific">Eubacterium album</name>
    <dbReference type="NCBI Taxonomy" id="2978477"/>
    <lineage>
        <taxon>Bacteria</taxon>
        <taxon>Bacillati</taxon>
        <taxon>Bacillota</taxon>
        <taxon>Clostridia</taxon>
        <taxon>Eubacteriales</taxon>
        <taxon>Eubacteriaceae</taxon>
        <taxon>Eubacterium</taxon>
    </lineage>
</organism>
<dbReference type="NCBIfam" id="TIGR00762">
    <property type="entry name" value="DegV"/>
    <property type="match status" value="1"/>
</dbReference>
<protein>
    <submittedName>
        <fullName evidence="2">DegV family protein</fullName>
    </submittedName>
</protein>
<gene>
    <name evidence="2" type="ORF">N5B56_08350</name>
</gene>
<keyword evidence="1" id="KW-0446">Lipid-binding</keyword>
<dbReference type="Gene3D" id="3.30.1180.10">
    <property type="match status" value="1"/>
</dbReference>
<evidence type="ECO:0000313" key="3">
    <source>
        <dbReference type="Proteomes" id="UP001431199"/>
    </source>
</evidence>
<dbReference type="Gene3D" id="3.40.50.10170">
    <property type="match status" value="1"/>
</dbReference>
<name>A0ABT2M0N9_9FIRM</name>